<dbReference type="InterPro" id="IPR002350">
    <property type="entry name" value="Kazal_dom"/>
</dbReference>
<dbReference type="PROSITE" id="PS51465">
    <property type="entry name" value="KAZAL_2"/>
    <property type="match status" value="1"/>
</dbReference>
<evidence type="ECO:0000256" key="4">
    <source>
        <dbReference type="ARBA" id="ARBA00022692"/>
    </source>
</evidence>
<keyword evidence="6 8" id="KW-0472">Membrane</keyword>
<comment type="subcellular location">
    <subcellularLocation>
        <location evidence="1 8">Cell membrane</location>
        <topology evidence="1 8">Multi-pass membrane protein</topology>
    </subcellularLocation>
</comment>
<dbReference type="SUPFAM" id="SSF100895">
    <property type="entry name" value="Kazal-type serine protease inhibitors"/>
    <property type="match status" value="1"/>
</dbReference>
<evidence type="ECO:0000256" key="5">
    <source>
        <dbReference type="ARBA" id="ARBA00022989"/>
    </source>
</evidence>
<feature type="transmembrane region" description="Helical" evidence="8">
    <location>
        <begin position="356"/>
        <end position="382"/>
    </location>
</feature>
<feature type="transmembrane region" description="Helical" evidence="8">
    <location>
        <begin position="394"/>
        <end position="417"/>
    </location>
</feature>
<comment type="caution">
    <text evidence="8">Lacks conserved residue(s) required for the propagation of feature annotation.</text>
</comment>
<dbReference type="RefSeq" id="XP_006811918.1">
    <property type="nucleotide sequence ID" value="XM_006811855.1"/>
</dbReference>
<comment type="similarity">
    <text evidence="2 8">Belongs to the organo anion transporter (TC 2.A.60) family.</text>
</comment>
<accession>A0ABM0LVX7</accession>
<feature type="transmembrane region" description="Helical" evidence="8">
    <location>
        <begin position="611"/>
        <end position="633"/>
    </location>
</feature>
<name>A0ABM0LVX7_SACKO</name>
<dbReference type="Proteomes" id="UP000694865">
    <property type="component" value="Unplaced"/>
</dbReference>
<reference evidence="12" key="1">
    <citation type="submission" date="2025-08" db="UniProtKB">
        <authorList>
            <consortium name="RefSeq"/>
        </authorList>
    </citation>
    <scope>IDENTIFICATION</scope>
    <source>
        <tissue evidence="12">Testes</tissue>
    </source>
</reference>
<evidence type="ECO:0000313" key="11">
    <source>
        <dbReference type="Proteomes" id="UP000694865"/>
    </source>
</evidence>
<evidence type="ECO:0000256" key="7">
    <source>
        <dbReference type="ARBA" id="ARBA00023157"/>
    </source>
</evidence>
<evidence type="ECO:0000313" key="12">
    <source>
        <dbReference type="RefSeq" id="XP_006811918.1"/>
    </source>
</evidence>
<dbReference type="NCBIfam" id="TIGR00805">
    <property type="entry name" value="oat"/>
    <property type="match status" value="1"/>
</dbReference>
<evidence type="ECO:0000256" key="3">
    <source>
        <dbReference type="ARBA" id="ARBA00022475"/>
    </source>
</evidence>
<dbReference type="InterPro" id="IPR036058">
    <property type="entry name" value="Kazal_dom_sf"/>
</dbReference>
<keyword evidence="11" id="KW-1185">Reference proteome</keyword>
<proteinExistence type="inferred from homology"/>
<evidence type="ECO:0000256" key="1">
    <source>
        <dbReference type="ARBA" id="ARBA00004651"/>
    </source>
</evidence>
<dbReference type="GeneID" id="100367958"/>
<feature type="compositionally biased region" description="Polar residues" evidence="9">
    <location>
        <begin position="647"/>
        <end position="659"/>
    </location>
</feature>
<evidence type="ECO:0000256" key="6">
    <source>
        <dbReference type="ARBA" id="ARBA00023136"/>
    </source>
</evidence>
<feature type="transmembrane region" description="Helical" evidence="8">
    <location>
        <begin position="134"/>
        <end position="151"/>
    </location>
</feature>
<keyword evidence="3" id="KW-1003">Cell membrane</keyword>
<protein>
    <recommendedName>
        <fullName evidence="8">Solute carrier organic anion transporter family member</fullName>
    </recommendedName>
</protein>
<dbReference type="Pfam" id="PF07648">
    <property type="entry name" value="Kazal_2"/>
    <property type="match status" value="1"/>
</dbReference>
<feature type="domain" description="Kazal-like" evidence="10">
    <location>
        <begin position="471"/>
        <end position="525"/>
    </location>
</feature>
<feature type="transmembrane region" description="Helical" evidence="8">
    <location>
        <begin position="196"/>
        <end position="222"/>
    </location>
</feature>
<gene>
    <name evidence="12" type="primary">LOC100367958</name>
</gene>
<sequence>MSETEMTRKDSGENRDDNVDKGSIDKSTRGSVSSEISSFQIETESLLCGWLSLRPKCLQPCATSNWLTAVLGTLMFIQGFAISGILYMSLSSIEIRFGFSSTAIGIIAATYDVTIMVLIGFVSYFGATRNKPNILGFGAVIMGCGSLMWAVPHFTSGLYDYDAAYGDEDTLCVPGRNTSKIIHDCIEEGGEGDLSYYFFVFLFAQILHGIGASPIYTVGYAFSDENASHRKASWYLGILSALSIFGPTIGYLVGAYFLTIYVDPLHQDDVTIDNTDPGWVGAWWIGFVLSWILAWLIAIPIGAFPPELPGTKDIQNERQSQAHHSDDAELVQANTDFGKGWNDLWPSTKMLLKNPYYCFMTISKTALTFVIVGFLPFILKFIENQFGLTSSQAGLILAVTSIPGAAGGTLLGGWIINKFNWKVVGMTRFYLGASLITTCLYPVFYLQCPEQQVAGVITSYNSSDTSDLDVINLNHPCNSVCGCAGTETYDPVCGTNNLLYFDACYAGCLDTPDDGETYYNCSCIFSENESGDSPEAVSGKCTYDDCWQLPVFIVGFFFILLTMFLLIAPRAIPGPIVMGIVVDSACVMWQEDCGDTGTCWIYDNHGFAMRFVVFGAAFTGLAMLCSLGALLTYKPPPEPSNEEKIDSANTEPISTIGNSTTTLDKQKERSTVSLLGYTKTDPSNEISGTILENKI</sequence>
<evidence type="ECO:0000256" key="8">
    <source>
        <dbReference type="RuleBase" id="RU362056"/>
    </source>
</evidence>
<dbReference type="InterPro" id="IPR004156">
    <property type="entry name" value="OATP"/>
</dbReference>
<evidence type="ECO:0000256" key="2">
    <source>
        <dbReference type="ARBA" id="ARBA00009657"/>
    </source>
</evidence>
<dbReference type="PANTHER" id="PTHR11388">
    <property type="entry name" value="ORGANIC ANION TRANSPORTER"/>
    <property type="match status" value="1"/>
</dbReference>
<evidence type="ECO:0000259" key="10">
    <source>
        <dbReference type="PROSITE" id="PS51465"/>
    </source>
</evidence>
<feature type="transmembrane region" description="Helical" evidence="8">
    <location>
        <begin position="282"/>
        <end position="304"/>
    </location>
</feature>
<dbReference type="PANTHER" id="PTHR11388:SF100">
    <property type="entry name" value="SOLUTE CARRIER ORGANIC ANION TRANSPORTER FAMILY MEMBER 4A1"/>
    <property type="match status" value="1"/>
</dbReference>
<dbReference type="InterPro" id="IPR036259">
    <property type="entry name" value="MFS_trans_sf"/>
</dbReference>
<keyword evidence="5 8" id="KW-1133">Transmembrane helix</keyword>
<dbReference type="Gene3D" id="1.20.1250.20">
    <property type="entry name" value="MFS general substrate transporter like domains"/>
    <property type="match status" value="1"/>
</dbReference>
<feature type="transmembrane region" description="Helical" evidence="8">
    <location>
        <begin position="547"/>
        <end position="568"/>
    </location>
</feature>
<evidence type="ECO:0000256" key="9">
    <source>
        <dbReference type="SAM" id="MobiDB-lite"/>
    </source>
</evidence>
<feature type="region of interest" description="Disordered" evidence="9">
    <location>
        <begin position="1"/>
        <end position="30"/>
    </location>
</feature>
<keyword evidence="8" id="KW-0813">Transport</keyword>
<feature type="compositionally biased region" description="Basic and acidic residues" evidence="9">
    <location>
        <begin position="1"/>
        <end position="28"/>
    </location>
</feature>
<feature type="transmembrane region" description="Helical" evidence="8">
    <location>
        <begin position="234"/>
        <end position="262"/>
    </location>
</feature>
<keyword evidence="4 8" id="KW-0812">Transmembrane</keyword>
<keyword evidence="7" id="KW-1015">Disulfide bond</keyword>
<keyword evidence="8" id="KW-0406">Ion transport</keyword>
<feature type="transmembrane region" description="Helical" evidence="8">
    <location>
        <begin position="102"/>
        <end position="127"/>
    </location>
</feature>
<feature type="transmembrane region" description="Helical" evidence="8">
    <location>
        <begin position="66"/>
        <end position="90"/>
    </location>
</feature>
<organism evidence="11 12">
    <name type="scientific">Saccoglossus kowalevskii</name>
    <name type="common">Acorn worm</name>
    <dbReference type="NCBI Taxonomy" id="10224"/>
    <lineage>
        <taxon>Eukaryota</taxon>
        <taxon>Metazoa</taxon>
        <taxon>Hemichordata</taxon>
        <taxon>Enteropneusta</taxon>
        <taxon>Harrimaniidae</taxon>
        <taxon>Saccoglossus</taxon>
    </lineage>
</organism>
<dbReference type="Pfam" id="PF03137">
    <property type="entry name" value="OATP"/>
    <property type="match status" value="2"/>
</dbReference>
<feature type="transmembrane region" description="Helical" evidence="8">
    <location>
        <begin position="429"/>
        <end position="446"/>
    </location>
</feature>
<feature type="region of interest" description="Disordered" evidence="9">
    <location>
        <begin position="638"/>
        <end position="659"/>
    </location>
</feature>
<dbReference type="SUPFAM" id="SSF103473">
    <property type="entry name" value="MFS general substrate transporter"/>
    <property type="match status" value="1"/>
</dbReference>